<feature type="transmembrane region" description="Helical" evidence="2">
    <location>
        <begin position="119"/>
        <end position="139"/>
    </location>
</feature>
<reference evidence="3 4" key="1">
    <citation type="submission" date="2018-11" db="EMBL/GenBank/DDBJ databases">
        <authorList>
            <consortium name="Pathogen Informatics"/>
        </authorList>
    </citation>
    <scope>NUCLEOTIDE SEQUENCE [LARGE SCALE GENOMIC DNA]</scope>
</reference>
<dbReference type="PANTHER" id="PTHR16189:SF0">
    <property type="entry name" value="TRANSMEMBRANE PROTEIN 104"/>
    <property type="match status" value="1"/>
</dbReference>
<feature type="transmembrane region" description="Helical" evidence="2">
    <location>
        <begin position="54"/>
        <end position="74"/>
    </location>
</feature>
<gene>
    <name evidence="3" type="ORF">ASIM_LOCUS9998</name>
</gene>
<evidence type="ECO:0008006" key="5">
    <source>
        <dbReference type="Google" id="ProtNLM"/>
    </source>
</evidence>
<keyword evidence="2" id="KW-0472">Membrane</keyword>
<dbReference type="Proteomes" id="UP000267096">
    <property type="component" value="Unassembled WGS sequence"/>
</dbReference>
<dbReference type="AlphaFoldDB" id="A0A3P6RBW5"/>
<keyword evidence="2" id="KW-1133">Transmembrane helix</keyword>
<evidence type="ECO:0000256" key="2">
    <source>
        <dbReference type="SAM" id="Phobius"/>
    </source>
</evidence>
<accession>A0A3P6RBW5</accession>
<feature type="transmembrane region" description="Helical" evidence="2">
    <location>
        <begin position="151"/>
        <end position="169"/>
    </location>
</feature>
<feature type="transmembrane region" description="Helical" evidence="2">
    <location>
        <begin position="414"/>
        <end position="439"/>
    </location>
</feature>
<evidence type="ECO:0000256" key="1">
    <source>
        <dbReference type="ARBA" id="ARBA00004141"/>
    </source>
</evidence>
<organism evidence="3 4">
    <name type="scientific">Anisakis simplex</name>
    <name type="common">Herring worm</name>
    <dbReference type="NCBI Taxonomy" id="6269"/>
    <lineage>
        <taxon>Eukaryota</taxon>
        <taxon>Metazoa</taxon>
        <taxon>Ecdysozoa</taxon>
        <taxon>Nematoda</taxon>
        <taxon>Chromadorea</taxon>
        <taxon>Rhabditida</taxon>
        <taxon>Spirurina</taxon>
        <taxon>Ascaridomorpha</taxon>
        <taxon>Ascaridoidea</taxon>
        <taxon>Anisakidae</taxon>
        <taxon>Anisakis</taxon>
        <taxon>Anisakis simplex complex</taxon>
    </lineage>
</organism>
<feature type="transmembrane region" description="Helical" evidence="2">
    <location>
        <begin position="375"/>
        <end position="394"/>
    </location>
</feature>
<feature type="transmembrane region" description="Helical" evidence="2">
    <location>
        <begin position="230"/>
        <end position="253"/>
    </location>
</feature>
<dbReference type="EMBL" id="UYRR01030979">
    <property type="protein sequence ID" value="VDK42154.1"/>
    <property type="molecule type" value="Genomic_DNA"/>
</dbReference>
<evidence type="ECO:0000313" key="3">
    <source>
        <dbReference type="EMBL" id="VDK42154.1"/>
    </source>
</evidence>
<proteinExistence type="predicted"/>
<feature type="transmembrane region" description="Helical" evidence="2">
    <location>
        <begin position="273"/>
        <end position="294"/>
    </location>
</feature>
<protein>
    <recommendedName>
        <fullName evidence="5">Amino acid transporter transmembrane domain-containing protein</fullName>
    </recommendedName>
</protein>
<dbReference type="GO" id="GO:0016020">
    <property type="term" value="C:membrane"/>
    <property type="evidence" value="ECO:0007669"/>
    <property type="project" value="UniProtKB-SubCell"/>
</dbReference>
<keyword evidence="4" id="KW-1185">Reference proteome</keyword>
<comment type="subcellular location">
    <subcellularLocation>
        <location evidence="1">Membrane</location>
        <topology evidence="1">Multi-pass membrane protein</topology>
    </subcellularLocation>
</comment>
<feature type="transmembrane region" description="Helical" evidence="2">
    <location>
        <begin position="344"/>
        <end position="363"/>
    </location>
</feature>
<dbReference type="OrthoDB" id="294541at2759"/>
<dbReference type="PANTHER" id="PTHR16189">
    <property type="entry name" value="TRANSMEMBRANE PROTEIN 104-RELATED"/>
    <property type="match status" value="1"/>
</dbReference>
<keyword evidence="2" id="KW-0812">Transmembrane</keyword>
<sequence length="441" mass="49334">MINQSGFYNSRNPNQSNSNLQLIINQKNKCPINSVLQPSFQFQTEMASMFLGRWGLIASYVTLTVYLFGDLAIYSSTVPKSIMNIICSTVNSTDIWPSTRWYDECRHGWPSVVNTRISIYRISVLLFVTLITPLVVVGITRTKYLQLSTSFCRWTAFALMICLAVISLIRDGPEGAPPAVHFSGFGLFGIYLCVLAFYVALSLTGVFAFGIVFDVYTLNFLHDETSEESIFYAILNHFLALFPVFTLSTNYPIVATTLHNNLHVLYELIRNAFVQLSASQLVLITNNSMVYPLISIAYHALFYSDGDDQGPLLDNEQPIAQLASQQPDDDNTDTQPSTTHSNTLIRVIILSLVIIIPTLIALLTDNVLLLASLTGSYPGVGVQFVIPSLLVIYARRCCKRELGIDVPRRSSSPFAANLWPWLMFVWAAFTTLMVTLNFYCL</sequence>
<name>A0A3P6RBW5_ANISI</name>
<evidence type="ECO:0000313" key="4">
    <source>
        <dbReference type="Proteomes" id="UP000267096"/>
    </source>
</evidence>
<feature type="transmembrane region" description="Helical" evidence="2">
    <location>
        <begin position="189"/>
        <end position="218"/>
    </location>
</feature>